<proteinExistence type="predicted"/>
<feature type="transmembrane region" description="Helical" evidence="1">
    <location>
        <begin position="14"/>
        <end position="38"/>
    </location>
</feature>
<evidence type="ECO:0000256" key="1">
    <source>
        <dbReference type="SAM" id="Phobius"/>
    </source>
</evidence>
<keyword evidence="1" id="KW-1133">Transmembrane helix</keyword>
<evidence type="ECO:0008006" key="4">
    <source>
        <dbReference type="Google" id="ProtNLM"/>
    </source>
</evidence>
<feature type="transmembrane region" description="Helical" evidence="1">
    <location>
        <begin position="121"/>
        <end position="142"/>
    </location>
</feature>
<gene>
    <name evidence="2" type="ORF">GN958_ATG06207</name>
</gene>
<accession>A0A8S9UVC3</accession>
<evidence type="ECO:0000313" key="3">
    <source>
        <dbReference type="Proteomes" id="UP000704712"/>
    </source>
</evidence>
<organism evidence="2 3">
    <name type="scientific">Phytophthora infestans</name>
    <name type="common">Potato late blight agent</name>
    <name type="synonym">Botrytis infestans</name>
    <dbReference type="NCBI Taxonomy" id="4787"/>
    <lineage>
        <taxon>Eukaryota</taxon>
        <taxon>Sar</taxon>
        <taxon>Stramenopiles</taxon>
        <taxon>Oomycota</taxon>
        <taxon>Peronosporomycetes</taxon>
        <taxon>Peronosporales</taxon>
        <taxon>Peronosporaceae</taxon>
        <taxon>Phytophthora</taxon>
    </lineage>
</organism>
<dbReference type="AlphaFoldDB" id="A0A8S9UVC3"/>
<dbReference type="Proteomes" id="UP000704712">
    <property type="component" value="Unassembled WGS sequence"/>
</dbReference>
<comment type="caution">
    <text evidence="2">The sequence shown here is derived from an EMBL/GenBank/DDBJ whole genome shotgun (WGS) entry which is preliminary data.</text>
</comment>
<keyword evidence="1" id="KW-0472">Membrane</keyword>
<evidence type="ECO:0000313" key="2">
    <source>
        <dbReference type="EMBL" id="KAF4144600.1"/>
    </source>
</evidence>
<dbReference type="EMBL" id="JAACNO010000839">
    <property type="protein sequence ID" value="KAF4144600.1"/>
    <property type="molecule type" value="Genomic_DNA"/>
</dbReference>
<name>A0A8S9UVC3_PHYIN</name>
<feature type="transmembrane region" description="Helical" evidence="1">
    <location>
        <begin position="59"/>
        <end position="89"/>
    </location>
</feature>
<keyword evidence="1" id="KW-0812">Transmembrane</keyword>
<sequence>MYGSSTDYTAVVKISALSLGFLEDFVCTTYFATALWMFDTLKQMTLERLKTTSGMSVNIVGEIANFTVSWLLFLGVMAPCIANMMLVVYRDMRFSFSLVASLIREKEHLKDAPISSDEVQVAYVTACYLAIIAALFALVRVWTRWANLALWNPTQLVLNPVTIGKSSKNGAGGVKYEAMTLEDGTRSTDKALKKATEAPTTS</sequence>
<protein>
    <recommendedName>
        <fullName evidence="4">Transmembrane protein</fullName>
    </recommendedName>
</protein>
<reference evidence="2" key="1">
    <citation type="submission" date="2020-03" db="EMBL/GenBank/DDBJ databases">
        <title>Hybrid Assembly of Korean Phytophthora infestans isolates.</title>
        <authorList>
            <person name="Prokchorchik M."/>
            <person name="Lee Y."/>
            <person name="Seo J."/>
            <person name="Cho J.-H."/>
            <person name="Park Y.-E."/>
            <person name="Jang D.-C."/>
            <person name="Im J.-S."/>
            <person name="Choi J.-G."/>
            <person name="Park H.-J."/>
            <person name="Lee G.-B."/>
            <person name="Lee Y.-G."/>
            <person name="Hong S.-Y."/>
            <person name="Cho K."/>
            <person name="Sohn K.H."/>
        </authorList>
    </citation>
    <scope>NUCLEOTIDE SEQUENCE</scope>
    <source>
        <strain evidence="2">KR_2_A2</strain>
    </source>
</reference>